<evidence type="ECO:0000313" key="2">
    <source>
        <dbReference type="EMBL" id="QLH63165.1"/>
    </source>
</evidence>
<dbReference type="STRING" id="138074.SYMBAF_20026"/>
<dbReference type="Pfam" id="PF02413">
    <property type="entry name" value="Caudo_TAP"/>
    <property type="match status" value="1"/>
</dbReference>
<sequence length="146" mass="16499">MDYMFNAKNASFYPLVMKEDYEASGTWPADGVLVDEDVFKTFIGQAPPGKMRGADEKGYPAWVDIPPPPPPTHEQRVSSAGYQREQWLTKAGLTIGPLQDAVDLDIATEEERTRLTEWKQFRVAVYRIAPTLAPDIDWPEPPRGFE</sequence>
<dbReference type="InterPro" id="IPR003458">
    <property type="entry name" value="Phage_T4_Gp38_tail_assem"/>
</dbReference>
<organism evidence="2 3">
    <name type="scientific">Serratia symbiotica</name>
    <dbReference type="NCBI Taxonomy" id="138074"/>
    <lineage>
        <taxon>Bacteria</taxon>
        <taxon>Pseudomonadati</taxon>
        <taxon>Pseudomonadota</taxon>
        <taxon>Gammaproteobacteria</taxon>
        <taxon>Enterobacterales</taxon>
        <taxon>Yersiniaceae</taxon>
        <taxon>Serratia</taxon>
    </lineage>
</organism>
<name>A0A068Z8F6_9GAMM</name>
<proteinExistence type="predicted"/>
<feature type="region of interest" description="Disordered" evidence="1">
    <location>
        <begin position="46"/>
        <end position="81"/>
    </location>
</feature>
<dbReference type="Proteomes" id="UP000042738">
    <property type="component" value="Chromosome"/>
</dbReference>
<dbReference type="PANTHER" id="PTHR34413:SF1">
    <property type="entry name" value="CYTOPLASMIC PROTEIN"/>
    <property type="match status" value="1"/>
</dbReference>
<accession>A0A068Z8F6</accession>
<dbReference type="GeneID" id="93736787"/>
<evidence type="ECO:0000313" key="3">
    <source>
        <dbReference type="Proteomes" id="UP000042738"/>
    </source>
</evidence>
<reference evidence="2 3" key="1">
    <citation type="journal article" date="2014" name="Genome Announc.">
        <title>Whole-Genome Sequence of Serratia symbiotica Strain CWBI-2.3T, a Free-Living Symbiont of the Black Bean Aphid Aphis fabae.</title>
        <authorList>
            <person name="Foray V."/>
            <person name="Grigorescu A.S."/>
            <person name="Sabri A."/>
            <person name="Haubruge E."/>
            <person name="Lognay G."/>
            <person name="Francis F."/>
            <person name="Fauconnier M.L."/>
            <person name="Hance T."/>
            <person name="Thonart P."/>
        </authorList>
    </citation>
    <scope>NUCLEOTIDE SEQUENCE [LARGE SCALE GENOMIC DNA]</scope>
    <source>
        <strain evidence="2">CWBI-2.3</strain>
    </source>
</reference>
<dbReference type="PANTHER" id="PTHR34413">
    <property type="entry name" value="PROPHAGE TAIL FIBER ASSEMBLY PROTEIN HOMOLOG TFAE-RELATED-RELATED"/>
    <property type="match status" value="1"/>
</dbReference>
<protein>
    <submittedName>
        <fullName evidence="2">Tail fiber assembly protein</fullName>
    </submittedName>
</protein>
<gene>
    <name evidence="2" type="ORF">SYMBAF_09800</name>
</gene>
<dbReference type="AlphaFoldDB" id="A0A068Z8F6"/>
<dbReference type="RefSeq" id="WP_040264844.1">
    <property type="nucleotide sequence ID" value="NZ_CP050855.1"/>
</dbReference>
<dbReference type="InterPro" id="IPR051220">
    <property type="entry name" value="TFA_Chaperone"/>
</dbReference>
<dbReference type="EMBL" id="CP050855">
    <property type="protein sequence ID" value="QLH63165.1"/>
    <property type="molecule type" value="Genomic_DNA"/>
</dbReference>
<evidence type="ECO:0000256" key="1">
    <source>
        <dbReference type="SAM" id="MobiDB-lite"/>
    </source>
</evidence>